<organism evidence="2">
    <name type="scientific">marine metagenome</name>
    <dbReference type="NCBI Taxonomy" id="408172"/>
    <lineage>
        <taxon>unclassified sequences</taxon>
        <taxon>metagenomes</taxon>
        <taxon>ecological metagenomes</taxon>
    </lineage>
</organism>
<name>A0A382UPB9_9ZZZZ</name>
<proteinExistence type="predicted"/>
<sequence length="68" mass="8292">MSKDWDSLSRKEKKDAAQSTLEMLEQKKKTEMNPLLHLFYLKRIRTLWIYLKRPFAVVVIIVIIWRMI</sequence>
<evidence type="ECO:0000256" key="1">
    <source>
        <dbReference type="SAM" id="Phobius"/>
    </source>
</evidence>
<gene>
    <name evidence="2" type="ORF">METZ01_LOCUS388392</name>
</gene>
<protein>
    <submittedName>
        <fullName evidence="2">Uncharacterized protein</fullName>
    </submittedName>
</protein>
<dbReference type="EMBL" id="UINC01145421">
    <property type="protein sequence ID" value="SVD35538.1"/>
    <property type="molecule type" value="Genomic_DNA"/>
</dbReference>
<accession>A0A382UPB9</accession>
<reference evidence="2" key="1">
    <citation type="submission" date="2018-05" db="EMBL/GenBank/DDBJ databases">
        <authorList>
            <person name="Lanie J.A."/>
            <person name="Ng W.-L."/>
            <person name="Kazmierczak K.M."/>
            <person name="Andrzejewski T.M."/>
            <person name="Davidsen T.M."/>
            <person name="Wayne K.J."/>
            <person name="Tettelin H."/>
            <person name="Glass J.I."/>
            <person name="Rusch D."/>
            <person name="Podicherti R."/>
            <person name="Tsui H.-C.T."/>
            <person name="Winkler M.E."/>
        </authorList>
    </citation>
    <scope>NUCLEOTIDE SEQUENCE</scope>
</reference>
<evidence type="ECO:0000313" key="2">
    <source>
        <dbReference type="EMBL" id="SVD35538.1"/>
    </source>
</evidence>
<keyword evidence="1" id="KW-1133">Transmembrane helix</keyword>
<feature type="transmembrane region" description="Helical" evidence="1">
    <location>
        <begin position="47"/>
        <end position="65"/>
    </location>
</feature>
<keyword evidence="1" id="KW-0812">Transmembrane</keyword>
<keyword evidence="1" id="KW-0472">Membrane</keyword>
<dbReference type="AlphaFoldDB" id="A0A382UPB9"/>